<dbReference type="AlphaFoldDB" id="W0HVV8"/>
<name>W0HVV8_9GAMM</name>
<evidence type="ECO:0000259" key="5">
    <source>
        <dbReference type="PROSITE" id="PS50931"/>
    </source>
</evidence>
<dbReference type="InterPro" id="IPR036388">
    <property type="entry name" value="WH-like_DNA-bd_sf"/>
</dbReference>
<keyword evidence="4" id="KW-0804">Transcription</keyword>
<dbReference type="SUPFAM" id="SSF53850">
    <property type="entry name" value="Periplasmic binding protein-like II"/>
    <property type="match status" value="1"/>
</dbReference>
<keyword evidence="3" id="KW-0238">DNA-binding</keyword>
<dbReference type="PATRIC" id="fig|1239307.3.peg.1375"/>
<dbReference type="OrthoDB" id="8893795at2"/>
<dbReference type="Gene3D" id="1.10.10.10">
    <property type="entry name" value="Winged helix-like DNA-binding domain superfamily/Winged helix DNA-binding domain"/>
    <property type="match status" value="1"/>
</dbReference>
<sequence>MNYIDIENIDLNLLRVFEALIEEGGAGRAAIRLGLTQPAVSAALGRLRRIYADPLFERTGRGLRPTVRARELAPLIEEALTQCRQALALSTVGKERKGRTMTVGLSDDGEIAFGQKILSSVEKTLPGLHIIFRQTHSGLAQEMLMRHQIDISLTAGGLASHRVMSQRLGKRNYLCVADKNTPVPVTVEDYAQRPHLLVSSGGFVGVVDEALNAIGFKRSIKVSTTHFAAVPFLLHETALITTIPSHAARAIESNTQLKTFPCPITMPCYELEIGTRMGSKHDSVLHALKAILVEVCEAPNVLT</sequence>
<dbReference type="PROSITE" id="PS50931">
    <property type="entry name" value="HTH_LYSR"/>
    <property type="match status" value="1"/>
</dbReference>
<evidence type="ECO:0000313" key="6">
    <source>
        <dbReference type="EMBL" id="AHF76340.1"/>
    </source>
</evidence>
<dbReference type="SUPFAM" id="SSF46785">
    <property type="entry name" value="Winged helix' DNA-binding domain"/>
    <property type="match status" value="1"/>
</dbReference>
<dbReference type="InterPro" id="IPR036390">
    <property type="entry name" value="WH_DNA-bd_sf"/>
</dbReference>
<dbReference type="EMBL" id="CP006569">
    <property type="protein sequence ID" value="AHF76340.1"/>
    <property type="molecule type" value="Genomic_DNA"/>
</dbReference>
<dbReference type="PANTHER" id="PTHR30118:SF15">
    <property type="entry name" value="TRANSCRIPTIONAL REGULATORY PROTEIN"/>
    <property type="match status" value="1"/>
</dbReference>
<gene>
    <name evidence="6" type="ORF">Sant_1278</name>
</gene>
<evidence type="ECO:0000256" key="1">
    <source>
        <dbReference type="ARBA" id="ARBA00009437"/>
    </source>
</evidence>
<evidence type="ECO:0000256" key="4">
    <source>
        <dbReference type="ARBA" id="ARBA00023163"/>
    </source>
</evidence>
<organism evidence="6 7">
    <name type="scientific">Sodalis praecaptivus</name>
    <dbReference type="NCBI Taxonomy" id="1239307"/>
    <lineage>
        <taxon>Bacteria</taxon>
        <taxon>Pseudomonadati</taxon>
        <taxon>Pseudomonadota</taxon>
        <taxon>Gammaproteobacteria</taxon>
        <taxon>Enterobacterales</taxon>
        <taxon>Bruguierivoracaceae</taxon>
        <taxon>Sodalis</taxon>
    </lineage>
</organism>
<dbReference type="GO" id="GO:0003677">
    <property type="term" value="F:DNA binding"/>
    <property type="evidence" value="ECO:0007669"/>
    <property type="project" value="UniProtKB-KW"/>
</dbReference>
<dbReference type="Gene3D" id="3.40.190.10">
    <property type="entry name" value="Periplasmic binding protein-like II"/>
    <property type="match status" value="2"/>
</dbReference>
<keyword evidence="2" id="KW-0805">Transcription regulation</keyword>
<accession>W0HVV8</accession>
<evidence type="ECO:0000256" key="3">
    <source>
        <dbReference type="ARBA" id="ARBA00023125"/>
    </source>
</evidence>
<dbReference type="RefSeq" id="WP_025421474.1">
    <property type="nucleotide sequence ID" value="NZ_CP006569.1"/>
</dbReference>
<evidence type="ECO:0000313" key="7">
    <source>
        <dbReference type="Proteomes" id="UP000019028"/>
    </source>
</evidence>
<keyword evidence="7" id="KW-1185">Reference proteome</keyword>
<proteinExistence type="inferred from homology"/>
<dbReference type="KEGG" id="sod:Sant_1278"/>
<comment type="similarity">
    <text evidence="1">Belongs to the LysR transcriptional regulatory family.</text>
</comment>
<dbReference type="PANTHER" id="PTHR30118">
    <property type="entry name" value="HTH-TYPE TRANSCRIPTIONAL REGULATOR LEUO-RELATED"/>
    <property type="match status" value="1"/>
</dbReference>
<dbReference type="Pfam" id="PF00126">
    <property type="entry name" value="HTH_1"/>
    <property type="match status" value="1"/>
</dbReference>
<dbReference type="GO" id="GO:0003700">
    <property type="term" value="F:DNA-binding transcription factor activity"/>
    <property type="evidence" value="ECO:0007669"/>
    <property type="project" value="InterPro"/>
</dbReference>
<protein>
    <submittedName>
        <fullName evidence="6">LysR family regulatory protein</fullName>
    </submittedName>
</protein>
<dbReference type="InterPro" id="IPR005119">
    <property type="entry name" value="LysR_subst-bd"/>
</dbReference>
<dbReference type="Proteomes" id="UP000019028">
    <property type="component" value="Chromosome"/>
</dbReference>
<reference evidence="6 7" key="1">
    <citation type="journal article" date="2014" name="Genome Biol. Evol.">
        <title>Genome degeneration and adaptation in a nascent stage of symbiosis.</title>
        <authorList>
            <person name="Oakeson K.F."/>
            <person name="Gil R."/>
            <person name="Clayton A.L."/>
            <person name="Dunn D.M."/>
            <person name="von Niederhausern A.C."/>
            <person name="Hamil C."/>
            <person name="Aoyagi A."/>
            <person name="Duval B."/>
            <person name="Baca A."/>
            <person name="Silva F.J."/>
            <person name="Vallier A."/>
            <person name="Jackson D.G."/>
            <person name="Latorre A."/>
            <person name="Weiss R.B."/>
            <person name="Heddi A."/>
            <person name="Moya A."/>
            <person name="Dale C."/>
        </authorList>
    </citation>
    <scope>NUCLEOTIDE SEQUENCE [LARGE SCALE GENOMIC DNA]</scope>
    <source>
        <strain evidence="6 7">HS1</strain>
    </source>
</reference>
<dbReference type="InterPro" id="IPR050389">
    <property type="entry name" value="LysR-type_TF"/>
</dbReference>
<feature type="domain" description="HTH lysR-type" evidence="5">
    <location>
        <begin position="9"/>
        <end position="66"/>
    </location>
</feature>
<dbReference type="Pfam" id="PF03466">
    <property type="entry name" value="LysR_substrate"/>
    <property type="match status" value="1"/>
</dbReference>
<dbReference type="HOGENOM" id="CLU_039613_39_0_6"/>
<evidence type="ECO:0000256" key="2">
    <source>
        <dbReference type="ARBA" id="ARBA00023015"/>
    </source>
</evidence>
<dbReference type="InterPro" id="IPR000847">
    <property type="entry name" value="LysR_HTH_N"/>
</dbReference>